<reference evidence="2 3" key="1">
    <citation type="submission" date="2019-02" db="EMBL/GenBank/DDBJ databases">
        <title>Bacterial novel species isolated from soil.</title>
        <authorList>
            <person name="Jung H.-Y."/>
        </authorList>
    </citation>
    <scope>NUCLEOTIDE SEQUENCE [LARGE SCALE GENOMIC DNA]</scope>
    <source>
        <strain evidence="2 3">1-3-3-3</strain>
    </source>
</reference>
<protein>
    <recommendedName>
        <fullName evidence="4">T9SS type A sorting domain-containing protein</fullName>
    </recommendedName>
</protein>
<evidence type="ECO:0000313" key="3">
    <source>
        <dbReference type="Proteomes" id="UP000294155"/>
    </source>
</evidence>
<keyword evidence="3" id="KW-1185">Reference proteome</keyword>
<dbReference type="EMBL" id="SEWE01000016">
    <property type="protein sequence ID" value="RYU79893.1"/>
    <property type="molecule type" value="Genomic_DNA"/>
</dbReference>
<dbReference type="RefSeq" id="WP_129920893.1">
    <property type="nucleotide sequence ID" value="NZ_SEWE01000016.1"/>
</dbReference>
<evidence type="ECO:0008006" key="4">
    <source>
        <dbReference type="Google" id="ProtNLM"/>
    </source>
</evidence>
<dbReference type="AlphaFoldDB" id="A0A4Q5LBL0"/>
<organism evidence="2 3">
    <name type="scientific">Hymenobacter persicinus</name>
    <dbReference type="NCBI Taxonomy" id="2025506"/>
    <lineage>
        <taxon>Bacteria</taxon>
        <taxon>Pseudomonadati</taxon>
        <taxon>Bacteroidota</taxon>
        <taxon>Cytophagia</taxon>
        <taxon>Cytophagales</taxon>
        <taxon>Hymenobacteraceae</taxon>
        <taxon>Hymenobacter</taxon>
    </lineage>
</organism>
<keyword evidence="1" id="KW-0732">Signal</keyword>
<dbReference type="PANTHER" id="PTHR35580:SF1">
    <property type="entry name" value="PHYTASE-LIKE DOMAIN-CONTAINING PROTEIN"/>
    <property type="match status" value="1"/>
</dbReference>
<name>A0A4Q5LBL0_9BACT</name>
<accession>A0A4Q5LBL0</accession>
<proteinExistence type="predicted"/>
<dbReference type="SUPFAM" id="SSF63829">
    <property type="entry name" value="Calcium-dependent phosphotriesterase"/>
    <property type="match status" value="2"/>
</dbReference>
<dbReference type="OrthoDB" id="610424at2"/>
<evidence type="ECO:0000256" key="1">
    <source>
        <dbReference type="SAM" id="SignalP"/>
    </source>
</evidence>
<feature type="signal peptide" evidence="1">
    <location>
        <begin position="1"/>
        <end position="28"/>
    </location>
</feature>
<sequence length="540" mass="54105">MNNSTRIHLLPRLALLGLLGFASVAAQAQTAPTWASVQRISGDSPSSGSGTYKVAVAPDGSQYVTGHFEGGITFGSISLTEGGGSGHIYLAKYSAAGAVLWATKIDASSSDLFSNVAVDAAGNAYLAGYFAGSLQVGTTALTSSGNDAYVAKYNAQGVVQWVRQGGTAGTFVQGVAVDASGNVTLAGDCVSAVSFGGPGLAGNGPFLVKLSSTGTAQAPKRIGSRGFVNEMTLDGAGNAYVVGTFSGTAQFGATSLTSAGTLDLFLAKLDPAGNVLWTQRDGGANEDNALDVAVDGNGNPMVAGYYDGQGTTSFTSKIYVARFSNQGTRLWSRQLGATTPDEDVANSVTYDGRGGYYITGSFASPIVFGTTTLTTQSQDVYVVRYDSQGNVLWAGQSTSSGGNAAGGLGLAADGAGNVYVGGGMFGTVTFGTQVSAGTTSSSFLAKLTPGGIVAATRPALARVNLAAFPNPAAGLTTLNLPAGGGHLAVVDALGRTVREQALPTAAGACPVSVAGLTPGLYQLRATFANGTVGTAALTVR</sequence>
<evidence type="ECO:0000313" key="2">
    <source>
        <dbReference type="EMBL" id="RYU79893.1"/>
    </source>
</evidence>
<dbReference type="InterPro" id="IPR052918">
    <property type="entry name" value="Motility_Chemotaxis_Reg"/>
</dbReference>
<feature type="chain" id="PRO_5020725187" description="T9SS type A sorting domain-containing protein" evidence="1">
    <location>
        <begin position="29"/>
        <end position="540"/>
    </location>
</feature>
<dbReference type="Proteomes" id="UP000294155">
    <property type="component" value="Unassembled WGS sequence"/>
</dbReference>
<dbReference type="PANTHER" id="PTHR35580">
    <property type="entry name" value="CELL SURFACE GLYCOPROTEIN (S-LAYER PROTEIN)-LIKE PROTEIN"/>
    <property type="match status" value="1"/>
</dbReference>
<dbReference type="Gene3D" id="2.80.10.50">
    <property type="match status" value="2"/>
</dbReference>
<comment type="caution">
    <text evidence="2">The sequence shown here is derived from an EMBL/GenBank/DDBJ whole genome shotgun (WGS) entry which is preliminary data.</text>
</comment>
<gene>
    <name evidence="2" type="ORF">EWM57_09415</name>
</gene>